<gene>
    <name evidence="1" type="ORF">RND81_03G039700</name>
</gene>
<keyword evidence="2" id="KW-1185">Reference proteome</keyword>
<name>A0AAW1M3D4_SAPOF</name>
<proteinExistence type="predicted"/>
<feature type="non-terminal residue" evidence="1">
    <location>
        <position position="1"/>
    </location>
</feature>
<accession>A0AAW1M3D4</accession>
<evidence type="ECO:0000313" key="2">
    <source>
        <dbReference type="Proteomes" id="UP001443914"/>
    </source>
</evidence>
<evidence type="ECO:0000313" key="1">
    <source>
        <dbReference type="EMBL" id="KAK9740494.1"/>
    </source>
</evidence>
<organism evidence="1 2">
    <name type="scientific">Saponaria officinalis</name>
    <name type="common">Common soapwort</name>
    <name type="synonym">Lychnis saponaria</name>
    <dbReference type="NCBI Taxonomy" id="3572"/>
    <lineage>
        <taxon>Eukaryota</taxon>
        <taxon>Viridiplantae</taxon>
        <taxon>Streptophyta</taxon>
        <taxon>Embryophyta</taxon>
        <taxon>Tracheophyta</taxon>
        <taxon>Spermatophyta</taxon>
        <taxon>Magnoliopsida</taxon>
        <taxon>eudicotyledons</taxon>
        <taxon>Gunneridae</taxon>
        <taxon>Pentapetalae</taxon>
        <taxon>Caryophyllales</taxon>
        <taxon>Caryophyllaceae</taxon>
        <taxon>Caryophylleae</taxon>
        <taxon>Saponaria</taxon>
    </lineage>
</organism>
<evidence type="ECO:0008006" key="3">
    <source>
        <dbReference type="Google" id="ProtNLM"/>
    </source>
</evidence>
<reference evidence="1" key="1">
    <citation type="submission" date="2024-03" db="EMBL/GenBank/DDBJ databases">
        <title>WGS assembly of Saponaria officinalis var. Norfolk2.</title>
        <authorList>
            <person name="Jenkins J."/>
            <person name="Shu S."/>
            <person name="Grimwood J."/>
            <person name="Barry K."/>
            <person name="Goodstein D."/>
            <person name="Schmutz J."/>
            <person name="Leebens-Mack J."/>
            <person name="Osbourn A."/>
        </authorList>
    </citation>
    <scope>NUCLEOTIDE SEQUENCE [LARGE SCALE GENOMIC DNA]</scope>
    <source>
        <strain evidence="1">JIC</strain>
    </source>
</reference>
<dbReference type="AlphaFoldDB" id="A0AAW1M3D4"/>
<dbReference type="PANTHER" id="PTHR11439:SF502">
    <property type="entry name" value="SECRETED RXLR EFFECTOR PROTEIN 161-LIKE"/>
    <property type="match status" value="1"/>
</dbReference>
<dbReference type="CDD" id="cd09272">
    <property type="entry name" value="RNase_HI_RT_Ty1"/>
    <property type="match status" value="1"/>
</dbReference>
<protein>
    <recommendedName>
        <fullName evidence="3">Reverse transcriptase</fullName>
    </recommendedName>
</protein>
<dbReference type="Proteomes" id="UP001443914">
    <property type="component" value="Unassembled WGS sequence"/>
</dbReference>
<dbReference type="PANTHER" id="PTHR11439">
    <property type="entry name" value="GAG-POL-RELATED RETROTRANSPOSON"/>
    <property type="match status" value="1"/>
</dbReference>
<comment type="caution">
    <text evidence="1">The sequence shown here is derived from an EMBL/GenBank/DDBJ whole genome shotgun (WGS) entry which is preliminary data.</text>
</comment>
<dbReference type="EMBL" id="JBDFQZ010000003">
    <property type="protein sequence ID" value="KAK9740494.1"/>
    <property type="molecule type" value="Genomic_DNA"/>
</dbReference>
<sequence length="186" mass="21125">SIKHNGIFISQTKYAREILQRFKMENYKPVSTPLVLNEKLSKDDGSKEVDQKQYRSLVVSLLYLTSTRLDLMFTTSLLSRFISKPIEVHMGTAKRVFRYLKGTLEFGVLYQPCSDPRLIAYYDSDWAGLVNDMKSNLGYAFNFGSGVFLWNSKKQNIVAQSTAEAEYVAASAAVNQVICLRKILDV</sequence>